<dbReference type="AlphaFoldDB" id="A0AAV4YPE0"/>
<evidence type="ECO:0000313" key="1">
    <source>
        <dbReference type="EMBL" id="GJA41960.1"/>
    </source>
</evidence>
<organism evidence="1 2">
    <name type="scientific">Aeromonas caviae</name>
    <name type="common">Aeromonas punctata</name>
    <dbReference type="NCBI Taxonomy" id="648"/>
    <lineage>
        <taxon>Bacteria</taxon>
        <taxon>Pseudomonadati</taxon>
        <taxon>Pseudomonadota</taxon>
        <taxon>Gammaproteobacteria</taxon>
        <taxon>Aeromonadales</taxon>
        <taxon>Aeromonadaceae</taxon>
        <taxon>Aeromonas</taxon>
    </lineage>
</organism>
<gene>
    <name evidence="1" type="ORF">KAM343_27560</name>
</gene>
<comment type="caution">
    <text evidence="1">The sequence shown here is derived from an EMBL/GenBank/DDBJ whole genome shotgun (WGS) entry which is preliminary data.</text>
</comment>
<evidence type="ECO:0000313" key="2">
    <source>
        <dbReference type="Proteomes" id="UP000886939"/>
    </source>
</evidence>
<proteinExistence type="predicted"/>
<dbReference type="Proteomes" id="UP000886939">
    <property type="component" value="Unassembled WGS sequence"/>
</dbReference>
<name>A0AAV4YPE0_AERCA</name>
<sequence>MQPDDFAVKIKNEMSRIGWSLNDFVMEYDKYHSYRSKLTIDSLKKQLSRKTTNQALLKNYLDFIYQHETWRKLDNIKPLFIDDKLEGEFILEMAKISCEITKTLKKT</sequence>
<dbReference type="RefSeq" id="WP_041211085.1">
    <property type="nucleotide sequence ID" value="NZ_AP026375.1"/>
</dbReference>
<dbReference type="EMBL" id="BPNI01000057">
    <property type="protein sequence ID" value="GJA41960.1"/>
    <property type="molecule type" value="Genomic_DNA"/>
</dbReference>
<accession>A0AAV4YPE0</accession>
<reference evidence="1" key="1">
    <citation type="submission" date="2021-07" db="EMBL/GenBank/DDBJ databases">
        <title>Draft genome sequence of carbapenem-resistant Aeromonas spp. in Japan.</title>
        <authorList>
            <person name="Maehana S."/>
            <person name="Suzuki M."/>
            <person name="Kitasato H."/>
        </authorList>
    </citation>
    <scope>NUCLEOTIDE SEQUENCE</scope>
    <source>
        <strain evidence="1">KAM343</strain>
    </source>
</reference>
<protein>
    <submittedName>
        <fullName evidence="1">Uncharacterized protein</fullName>
    </submittedName>
</protein>